<dbReference type="Pfam" id="PF01557">
    <property type="entry name" value="FAA_hydrolase"/>
    <property type="match status" value="1"/>
</dbReference>
<reference evidence="3" key="1">
    <citation type="submission" date="2014-06" db="EMBL/GenBank/DDBJ databases">
        <title>Key roles for freshwater Actinobacteria revealed by deep metagenomic sequencing.</title>
        <authorList>
            <person name="Ghai R."/>
            <person name="Mizuno C.M."/>
            <person name="Picazo A."/>
            <person name="Camacho A."/>
            <person name="Rodriguez-Valera F."/>
        </authorList>
    </citation>
    <scope>NUCLEOTIDE SEQUENCE</scope>
</reference>
<keyword evidence="1" id="KW-0456">Lyase</keyword>
<dbReference type="InterPro" id="IPR036663">
    <property type="entry name" value="Fumarylacetoacetase_C_sf"/>
</dbReference>
<protein>
    <recommendedName>
        <fullName evidence="2">Fumarylacetoacetase-like C-terminal domain-containing protein</fullName>
    </recommendedName>
</protein>
<dbReference type="Gene3D" id="3.90.850.10">
    <property type="entry name" value="Fumarylacetoacetase-like, C-terminal domain"/>
    <property type="match status" value="1"/>
</dbReference>
<dbReference type="EMBL" id="JNSL01000014">
    <property type="protein sequence ID" value="KGA21104.1"/>
    <property type="molecule type" value="Genomic_DNA"/>
</dbReference>
<organism evidence="3">
    <name type="scientific">freshwater metagenome</name>
    <dbReference type="NCBI Taxonomy" id="449393"/>
    <lineage>
        <taxon>unclassified sequences</taxon>
        <taxon>metagenomes</taxon>
        <taxon>ecological metagenomes</taxon>
    </lineage>
</organism>
<dbReference type="InterPro" id="IPR011234">
    <property type="entry name" value="Fumarylacetoacetase-like_C"/>
</dbReference>
<dbReference type="GO" id="GO:0005737">
    <property type="term" value="C:cytoplasm"/>
    <property type="evidence" value="ECO:0007669"/>
    <property type="project" value="TreeGrafter"/>
</dbReference>
<feature type="domain" description="Fumarylacetoacetase-like C-terminal" evidence="2">
    <location>
        <begin position="69"/>
        <end position="229"/>
    </location>
</feature>
<sequence>MVHTAMLVSRRLEINARDAQEQHIAARIALGEKVVGIKLGGALIQSEDGAKNYQTIFGYLTDAMQRDSEVKIADFGWPRVEPEVVFKLAQDIDHQITLEKAPSYIEAVTVGAEILDYRSKNPDPFVEEAIADNAGAAGFALATWNDPSVLHQNLKATIHENDALMREAPVSAIFGNPWKAVVALSTIMQENSTLLPAGSILFSSSATEGIVLQAGKNYRIEIQLLGSIELKAI</sequence>
<gene>
    <name evidence="3" type="ORF">GM51_3910</name>
</gene>
<dbReference type="PANTHER" id="PTHR30143:SF0">
    <property type="entry name" value="2-KETO-4-PENTENOATE HYDRATASE"/>
    <property type="match status" value="1"/>
</dbReference>
<dbReference type="PANTHER" id="PTHR30143">
    <property type="entry name" value="ACID HYDRATASE"/>
    <property type="match status" value="1"/>
</dbReference>
<evidence type="ECO:0000313" key="3">
    <source>
        <dbReference type="EMBL" id="KGA21104.1"/>
    </source>
</evidence>
<dbReference type="SUPFAM" id="SSF56529">
    <property type="entry name" value="FAH"/>
    <property type="match status" value="1"/>
</dbReference>
<proteinExistence type="predicted"/>
<evidence type="ECO:0000259" key="2">
    <source>
        <dbReference type="Pfam" id="PF01557"/>
    </source>
</evidence>
<dbReference type="InterPro" id="IPR050772">
    <property type="entry name" value="Hydratase-Decarb/MhpD_sf"/>
</dbReference>
<accession>A0A094QFP4</accession>
<dbReference type="AlphaFoldDB" id="A0A094QFP4"/>
<dbReference type="GO" id="GO:0008684">
    <property type="term" value="F:2-oxopent-4-enoate hydratase activity"/>
    <property type="evidence" value="ECO:0007669"/>
    <property type="project" value="TreeGrafter"/>
</dbReference>
<name>A0A094QFP4_9ZZZZ</name>
<comment type="caution">
    <text evidence="3">The sequence shown here is derived from an EMBL/GenBank/DDBJ whole genome shotgun (WGS) entry which is preliminary data.</text>
</comment>
<evidence type="ECO:0000256" key="1">
    <source>
        <dbReference type="ARBA" id="ARBA00023239"/>
    </source>
</evidence>